<dbReference type="EnsemblPlants" id="KQK94704">
    <property type="protein sequence ID" value="KQK94704"/>
    <property type="gene ID" value="SETIT_027269mg"/>
</dbReference>
<evidence type="ECO:0000313" key="3">
    <source>
        <dbReference type="Proteomes" id="UP000004995"/>
    </source>
</evidence>
<dbReference type="HOGENOM" id="CLU_038990_0_0_1"/>
<protein>
    <submittedName>
        <fullName evidence="1 2">Uncharacterized protein</fullName>
    </submittedName>
</protein>
<reference evidence="1" key="2">
    <citation type="submission" date="2015-07" db="EMBL/GenBank/DDBJ databases">
        <authorList>
            <person name="Noorani M."/>
        </authorList>
    </citation>
    <scope>NUCLEOTIDE SEQUENCE</scope>
    <source>
        <strain evidence="1">Yugu1</strain>
    </source>
</reference>
<gene>
    <name evidence="1" type="ORF">SETIT_8G131400v2</name>
</gene>
<dbReference type="EMBL" id="CM003535">
    <property type="protein sequence ID" value="RCV38301.1"/>
    <property type="molecule type" value="Genomic_DNA"/>
</dbReference>
<name>K3ZL13_SETIT</name>
<accession>K3ZL13</accession>
<dbReference type="OrthoDB" id="653813at2759"/>
<dbReference type="EMBL" id="AGNK02004962">
    <property type="status" value="NOT_ANNOTATED_CDS"/>
    <property type="molecule type" value="Genomic_DNA"/>
</dbReference>
<proteinExistence type="predicted"/>
<reference evidence="1 3" key="1">
    <citation type="journal article" date="2012" name="Nat. Biotechnol.">
        <title>Reference genome sequence of the model plant Setaria.</title>
        <authorList>
            <person name="Bennetzen J.L."/>
            <person name="Schmutz J."/>
            <person name="Wang H."/>
            <person name="Percifield R."/>
            <person name="Hawkins J."/>
            <person name="Pontaroli A.C."/>
            <person name="Estep M."/>
            <person name="Feng L."/>
            <person name="Vaughn J.N."/>
            <person name="Grimwood J."/>
            <person name="Jenkins J."/>
            <person name="Barry K."/>
            <person name="Lindquist E."/>
            <person name="Hellsten U."/>
            <person name="Deshpande S."/>
            <person name="Wang X."/>
            <person name="Wu X."/>
            <person name="Mitros T."/>
            <person name="Triplett J."/>
            <person name="Yang X."/>
            <person name="Ye C.Y."/>
            <person name="Mauro-Herrera M."/>
            <person name="Wang L."/>
            <person name="Li P."/>
            <person name="Sharma M."/>
            <person name="Sharma R."/>
            <person name="Ronald P.C."/>
            <person name="Panaud O."/>
            <person name="Kellogg E.A."/>
            <person name="Brutnell T.P."/>
            <person name="Doust A.N."/>
            <person name="Tuskan G.A."/>
            <person name="Rokhsar D."/>
            <person name="Devos K.M."/>
        </authorList>
    </citation>
    <scope>NUCLEOTIDE SEQUENCE [LARGE SCALE GENOMIC DNA]</scope>
    <source>
        <strain evidence="3">cv. Yugu1</strain>
        <strain evidence="1">Yugu1</strain>
    </source>
</reference>
<sequence length="395" mass="45299">IKIEPNSCGLVVHDNKISGTTLYHAGLSTGPCAAFLKPLDEAIAVYEILRNCDHPNLLKPLGVWKSTTDETKAYLVVEEVCGALISKGKQYMFSMEGSSIYGFSTNGFESFRAIFSVVDYVNNLYRKDVGSSTSEEAFPMLPLKINSSSVFYKKRSSSETHEEVQVLVGDFLPKYPARLLKIKHIQGPTVEHVRQFNWNKTGEYLSTFCGNKTDVNLELNVLAELLKSENASYEDVMWQPGMWEAIVKMEFIREIYWIMDRQRDRKKECSFVRTEKGQVLYKIKSSLNVLSCVQQFTDRELKETNLLDSVVLLRDHVVGHHGESHKFYKGPKSEMGPDKVTLERFLQKSNPDYMIKLSKEVRSLNWITESPALRDENNYMAMFCEMERVEKSRQS</sequence>
<organism evidence="2 3">
    <name type="scientific">Setaria italica</name>
    <name type="common">Foxtail millet</name>
    <name type="synonym">Panicum italicum</name>
    <dbReference type="NCBI Taxonomy" id="4555"/>
    <lineage>
        <taxon>Eukaryota</taxon>
        <taxon>Viridiplantae</taxon>
        <taxon>Streptophyta</taxon>
        <taxon>Embryophyta</taxon>
        <taxon>Tracheophyta</taxon>
        <taxon>Spermatophyta</taxon>
        <taxon>Magnoliopsida</taxon>
        <taxon>Liliopsida</taxon>
        <taxon>Poales</taxon>
        <taxon>Poaceae</taxon>
        <taxon>PACMAD clade</taxon>
        <taxon>Panicoideae</taxon>
        <taxon>Panicodae</taxon>
        <taxon>Paniceae</taxon>
        <taxon>Cenchrinae</taxon>
        <taxon>Setaria</taxon>
    </lineage>
</organism>
<dbReference type="Gramene" id="KQK94704">
    <property type="protein sequence ID" value="KQK94704"/>
    <property type="gene ID" value="SETIT_027269mg"/>
</dbReference>
<dbReference type="FunCoup" id="K3ZL13">
    <property type="interactions" value="303"/>
</dbReference>
<dbReference type="eggNOG" id="ENOG502R41U">
    <property type="taxonomic scope" value="Eukaryota"/>
</dbReference>
<reference evidence="2" key="3">
    <citation type="submission" date="2018-08" db="UniProtKB">
        <authorList>
            <consortium name="EnsemblPlants"/>
        </authorList>
    </citation>
    <scope>IDENTIFICATION</scope>
    <source>
        <strain evidence="2">Yugu1</strain>
    </source>
</reference>
<dbReference type="AlphaFoldDB" id="K3ZL13"/>
<evidence type="ECO:0000313" key="2">
    <source>
        <dbReference type="EnsemblPlants" id="KQK94704"/>
    </source>
</evidence>
<keyword evidence="3" id="KW-1185">Reference proteome</keyword>
<dbReference type="OMA" id="EIFWLID"/>
<dbReference type="Proteomes" id="UP000004995">
    <property type="component" value="Unassembled WGS sequence"/>
</dbReference>
<evidence type="ECO:0000313" key="1">
    <source>
        <dbReference type="EMBL" id="RCV38301.1"/>
    </source>
</evidence>